<dbReference type="Pfam" id="PF06722">
    <property type="entry name" value="EryCIII-like_C"/>
    <property type="match status" value="1"/>
</dbReference>
<proteinExistence type="predicted"/>
<feature type="domain" description="Erythromycin biosynthesis protein CIII-like C-terminal" evidence="1">
    <location>
        <begin position="286"/>
        <end position="409"/>
    </location>
</feature>
<dbReference type="EMBL" id="JAGGKV010000015">
    <property type="protein sequence ID" value="MBP1965615.1"/>
    <property type="molecule type" value="Genomic_DNA"/>
</dbReference>
<dbReference type="Gene3D" id="3.40.50.2000">
    <property type="entry name" value="Glycogen Phosphorylase B"/>
    <property type="match status" value="2"/>
</dbReference>
<dbReference type="PANTHER" id="PTHR48050:SF13">
    <property type="entry name" value="STEROL 3-BETA-GLUCOSYLTRANSFERASE UGT80A2"/>
    <property type="match status" value="1"/>
</dbReference>
<protein>
    <submittedName>
        <fullName evidence="2">UDP:flavonoid glycosyltransferase YjiC (YdhE family)</fullName>
    </submittedName>
</protein>
<dbReference type="InterPro" id="IPR002213">
    <property type="entry name" value="UDP_glucos_trans"/>
</dbReference>
<keyword evidence="3" id="KW-1185">Reference proteome</keyword>
<evidence type="ECO:0000259" key="1">
    <source>
        <dbReference type="Pfam" id="PF06722"/>
    </source>
</evidence>
<dbReference type="InterPro" id="IPR050426">
    <property type="entry name" value="Glycosyltransferase_28"/>
</dbReference>
<dbReference type="CDD" id="cd03784">
    <property type="entry name" value="GT1_Gtf-like"/>
    <property type="match status" value="1"/>
</dbReference>
<evidence type="ECO:0000313" key="3">
    <source>
        <dbReference type="Proteomes" id="UP001519344"/>
    </source>
</evidence>
<name>A0ABS4I4G2_9BACL</name>
<comment type="caution">
    <text evidence="2">The sequence shown here is derived from an EMBL/GenBank/DDBJ whole genome shotgun (WGS) entry which is preliminary data.</text>
</comment>
<dbReference type="RefSeq" id="WP_209856110.1">
    <property type="nucleotide sequence ID" value="NZ_JAGGKV010000015.1"/>
</dbReference>
<reference evidence="2 3" key="1">
    <citation type="submission" date="2021-03" db="EMBL/GenBank/DDBJ databases">
        <title>Genomic Encyclopedia of Type Strains, Phase IV (KMG-IV): sequencing the most valuable type-strain genomes for metagenomic binning, comparative biology and taxonomic classification.</title>
        <authorList>
            <person name="Goeker M."/>
        </authorList>
    </citation>
    <scope>NUCLEOTIDE SEQUENCE [LARGE SCALE GENOMIC DNA]</scope>
    <source>
        <strain evidence="2 3">DSM 24950</strain>
    </source>
</reference>
<dbReference type="Proteomes" id="UP001519344">
    <property type="component" value="Unassembled WGS sequence"/>
</dbReference>
<dbReference type="InterPro" id="IPR010610">
    <property type="entry name" value="EryCIII-like_C"/>
</dbReference>
<gene>
    <name evidence="2" type="ORF">J2Z65_004860</name>
</gene>
<organism evidence="2 3">
    <name type="scientific">Paenibacillus aceris</name>
    <dbReference type="NCBI Taxonomy" id="869555"/>
    <lineage>
        <taxon>Bacteria</taxon>
        <taxon>Bacillati</taxon>
        <taxon>Bacillota</taxon>
        <taxon>Bacilli</taxon>
        <taxon>Bacillales</taxon>
        <taxon>Paenibacillaceae</taxon>
        <taxon>Paenibacillus</taxon>
    </lineage>
</organism>
<dbReference type="SUPFAM" id="SSF53756">
    <property type="entry name" value="UDP-Glycosyltransferase/glycogen phosphorylase"/>
    <property type="match status" value="1"/>
</dbReference>
<accession>A0ABS4I4G2</accession>
<sequence>MARFLIAVWPSDGHVNPTIPLAKKLVERGHDVIWYCSSLFKEKIQSTGVTFVPFTNLKNFSGSTLNEHFPKYMELKGLKQFKWGVRNIIGGTMEGFDKDLNDIRKTFKPDVLVICPTFTGIIPLRRRGDQIKTVCLGMLPLSVTSKDIAPFGLGIKPVNSAFGRLRNSMLNFLVQKIVFRREQQHFNNNLKKMGLPVLDRWVFDAAVFYSDVYLQGTCPSFEYPNRDLPPNVQFVGPFNLTTPVHDFPLPSWWGDLQTAKRVVLVTQGTLANEDFNQLMIPAIKALANKDVLVVATTGNKPLINLPFQLPDNVRVEKFIPYSLLMPHLDVMVTNAGYGGVHYAIQHGVPLIVWGKSEDKSEVSARVEWSGIGISLKLNRVTPEEVGQAVDQIFANPSFKQRVNQLQEEIETLDAYSLSIQCLENMASSNCSDTAETAHEKAFIIA</sequence>
<evidence type="ECO:0000313" key="2">
    <source>
        <dbReference type="EMBL" id="MBP1965615.1"/>
    </source>
</evidence>
<dbReference type="PANTHER" id="PTHR48050">
    <property type="entry name" value="STEROL 3-BETA-GLUCOSYLTRANSFERASE"/>
    <property type="match status" value="1"/>
</dbReference>